<dbReference type="RefSeq" id="WP_125184350.1">
    <property type="nucleotide sequence ID" value="NZ_RSDG01000129.1"/>
</dbReference>
<reference evidence="1 2" key="1">
    <citation type="submission" date="2018-11" db="EMBL/GenBank/DDBJ databases">
        <authorList>
            <person name="Stevens M.J."/>
            <person name="Cernela N."/>
            <person name="Spoerry Serrano N."/>
            <person name="Schmitt S."/>
            <person name="Schrenzel J."/>
            <person name="Stephan R."/>
        </authorList>
    </citation>
    <scope>NUCLEOTIDE SEQUENCE [LARGE SCALE GENOMIC DNA]</scope>
    <source>
        <strain evidence="1 2">SS1014</strain>
    </source>
</reference>
<dbReference type="Proteomes" id="UP000273973">
    <property type="component" value="Unassembled WGS sequence"/>
</dbReference>
<sequence length="178" mass="20796">MGLSYAPDYTWTEHFAKRALERFGVENEKLAKWVGRQRGSLTLYSTESGTQPEMKKYISDDGIIFVCNTLELTFVTCYEANDILNGGKKVTIHENNVNLFKEEAKKLAHKYRLKDSQEMLLSVEEHIDVFYKLCHKLMNGRLTEKNYLLLQSLIDEFHIVKSALRVTETKRCDFKIYQ</sequence>
<protein>
    <submittedName>
        <fullName evidence="1">Uncharacterized protein</fullName>
    </submittedName>
</protein>
<dbReference type="AlphaFoldDB" id="A0A3R8T1L2"/>
<name>A0A3R8T1L2_STRSU</name>
<dbReference type="EMBL" id="RSDG01000129">
    <property type="protein sequence ID" value="RRR41763.1"/>
    <property type="molecule type" value="Genomic_DNA"/>
</dbReference>
<evidence type="ECO:0000313" key="2">
    <source>
        <dbReference type="Proteomes" id="UP000273973"/>
    </source>
</evidence>
<gene>
    <name evidence="1" type="ORF">EJA00_11290</name>
</gene>
<evidence type="ECO:0000313" key="1">
    <source>
        <dbReference type="EMBL" id="RRR41763.1"/>
    </source>
</evidence>
<reference evidence="1 2" key="2">
    <citation type="submission" date="2018-12" db="EMBL/GenBank/DDBJ databases">
        <title>Whole-genome sequences of fifteen clinical Streptococcus suis strains isolated from pigs between 2006 and 2018.</title>
        <authorList>
            <person name="Stevens M.J.A."/>
            <person name="Cernela N."/>
            <person name="Spoerry Serrano N."/>
            <person name="Schmitt S."/>
            <person name="Schrenzel J."/>
            <person name="Stephan R."/>
        </authorList>
    </citation>
    <scope>NUCLEOTIDE SEQUENCE [LARGE SCALE GENOMIC DNA]</scope>
    <source>
        <strain evidence="1 2">SS1014</strain>
    </source>
</reference>
<organism evidence="1 2">
    <name type="scientific">Streptococcus suis</name>
    <dbReference type="NCBI Taxonomy" id="1307"/>
    <lineage>
        <taxon>Bacteria</taxon>
        <taxon>Bacillati</taxon>
        <taxon>Bacillota</taxon>
        <taxon>Bacilli</taxon>
        <taxon>Lactobacillales</taxon>
        <taxon>Streptococcaceae</taxon>
        <taxon>Streptococcus</taxon>
    </lineage>
</organism>
<proteinExistence type="predicted"/>
<accession>A0A3R8T1L2</accession>
<comment type="caution">
    <text evidence="1">The sequence shown here is derived from an EMBL/GenBank/DDBJ whole genome shotgun (WGS) entry which is preliminary data.</text>
</comment>